<sequence length="63" mass="7723">MVVDYVWEYAHWALSQWSVQIESVNKRYCDDVMDRTDVKQGWRSMIFDQTENPLPFRMLYRTS</sequence>
<evidence type="ECO:0000313" key="1">
    <source>
        <dbReference type="EMBL" id="GAG16053.1"/>
    </source>
</evidence>
<organism evidence="1">
    <name type="scientific">marine sediment metagenome</name>
    <dbReference type="NCBI Taxonomy" id="412755"/>
    <lineage>
        <taxon>unclassified sequences</taxon>
        <taxon>metagenomes</taxon>
        <taxon>ecological metagenomes</taxon>
    </lineage>
</organism>
<accession>X0VUD6</accession>
<dbReference type="AlphaFoldDB" id="X0VUD6"/>
<dbReference type="EMBL" id="BARS01035205">
    <property type="protein sequence ID" value="GAG16053.1"/>
    <property type="molecule type" value="Genomic_DNA"/>
</dbReference>
<reference evidence="1" key="1">
    <citation type="journal article" date="2014" name="Front. Microbiol.">
        <title>High frequency of phylogenetically diverse reductive dehalogenase-homologous genes in deep subseafloor sedimentary metagenomes.</title>
        <authorList>
            <person name="Kawai M."/>
            <person name="Futagami T."/>
            <person name="Toyoda A."/>
            <person name="Takaki Y."/>
            <person name="Nishi S."/>
            <person name="Hori S."/>
            <person name="Arai W."/>
            <person name="Tsubouchi T."/>
            <person name="Morono Y."/>
            <person name="Uchiyama I."/>
            <person name="Ito T."/>
            <person name="Fujiyama A."/>
            <person name="Inagaki F."/>
            <person name="Takami H."/>
        </authorList>
    </citation>
    <scope>NUCLEOTIDE SEQUENCE</scope>
    <source>
        <strain evidence="1">Expedition CK06-06</strain>
    </source>
</reference>
<comment type="caution">
    <text evidence="1">The sequence shown here is derived from an EMBL/GenBank/DDBJ whole genome shotgun (WGS) entry which is preliminary data.</text>
</comment>
<proteinExistence type="predicted"/>
<name>X0VUD6_9ZZZZ</name>
<gene>
    <name evidence="1" type="ORF">S01H1_54278</name>
</gene>
<protein>
    <submittedName>
        <fullName evidence="1">Uncharacterized protein</fullName>
    </submittedName>
</protein>